<dbReference type="RefSeq" id="WP_220306439.1">
    <property type="nucleotide sequence ID" value="NZ_CP080590.1"/>
</dbReference>
<dbReference type="InterPro" id="IPR036188">
    <property type="entry name" value="FAD/NAD-bd_sf"/>
</dbReference>
<proteinExistence type="predicted"/>
<name>A0ABX8WJR2_9HYPH</name>
<accession>A0ABX8WJR2</accession>
<gene>
    <name evidence="1" type="ORF">K1X15_05185</name>
</gene>
<dbReference type="SUPFAM" id="SSF51905">
    <property type="entry name" value="FAD/NAD(P)-binding domain"/>
    <property type="match status" value="1"/>
</dbReference>
<evidence type="ECO:0000313" key="1">
    <source>
        <dbReference type="EMBL" id="QYO77964.1"/>
    </source>
</evidence>
<keyword evidence="2" id="KW-1185">Reference proteome</keyword>
<protein>
    <recommendedName>
        <fullName evidence="3">FAD dependent oxidoreductase domain-containing protein</fullName>
    </recommendedName>
</protein>
<organism evidence="1 2">
    <name type="scientific">Devosia salina</name>
    <dbReference type="NCBI Taxonomy" id="2860336"/>
    <lineage>
        <taxon>Bacteria</taxon>
        <taxon>Pseudomonadati</taxon>
        <taxon>Pseudomonadota</taxon>
        <taxon>Alphaproteobacteria</taxon>
        <taxon>Hyphomicrobiales</taxon>
        <taxon>Devosiaceae</taxon>
        <taxon>Devosia</taxon>
    </lineage>
</organism>
<sequence>MTSPEFDFAVFGSTPLAHMLAGVLASRHGRRVLLVGESQAGYRLPRGIDLSVAPMTRPESWSVLGQTLPEAIRLVGRIAGRSGTSRVDPVFFAEGGRDKEALGHLRHMAAGFGIAAEPVAPSMLGAGRSGVILRDAVRINRPALEAGLERWLSQAAVERVSVHKATIANDGQVEVIAAGQSHIARQAVLADDEAIMAWLPLRQWPPLLRRLASSSILTTPTQQLAASVMLDLSSGVFLAQQPEGGIAAFGPGDLADFSGRLQALLGPNRRVEQAGQTTFKALVTQDGAPAFGRAAGTGADVVVGLGCMGAFLVPALARWLSGSAAPHEAAWFEARLINRTARTAPVDECVPGLVGEPA</sequence>
<dbReference type="Proteomes" id="UP000825799">
    <property type="component" value="Chromosome"/>
</dbReference>
<evidence type="ECO:0008006" key="3">
    <source>
        <dbReference type="Google" id="ProtNLM"/>
    </source>
</evidence>
<evidence type="ECO:0000313" key="2">
    <source>
        <dbReference type="Proteomes" id="UP000825799"/>
    </source>
</evidence>
<reference evidence="1 2" key="1">
    <citation type="submission" date="2021-08" db="EMBL/GenBank/DDBJ databases">
        <title>Devosia salina sp. nov., isolated from the South China Sea sediment.</title>
        <authorList>
            <person name="Zhou Z."/>
        </authorList>
    </citation>
    <scope>NUCLEOTIDE SEQUENCE [LARGE SCALE GENOMIC DNA]</scope>
    <source>
        <strain evidence="1 2">SCS-3</strain>
    </source>
</reference>
<dbReference type="EMBL" id="CP080590">
    <property type="protein sequence ID" value="QYO77964.1"/>
    <property type="molecule type" value="Genomic_DNA"/>
</dbReference>